<accession>A0A0W0SPR0</accession>
<dbReference type="SUPFAM" id="SSF52833">
    <property type="entry name" value="Thioredoxin-like"/>
    <property type="match status" value="1"/>
</dbReference>
<keyword evidence="1" id="KW-0472">Membrane</keyword>
<keyword evidence="1" id="KW-1133">Transmembrane helix</keyword>
<keyword evidence="3" id="KW-1185">Reference proteome</keyword>
<sequence length="396" mass="45216">MQVLLKNTLVVFLLFFSILGWSEDLSSWFSKGENNQIKLRVDLFLSSTCPHCQKADAFFHSIESQKPWLDVHRYIINQDKAALDTFHQELKQLNIDDYAVPAVFFCNSRWVGFDDTGVAGQNLLRGLNYCYHQISQKGSLEPETVSLLGQLSNASWFDANISSKPSLALFTLTMALTDAFSPCSLFCFFALFSFLWLHKELKEMIGFTILFLLALMIVHHFQQDHTIFFYQILNSLRIFALLIGLGLIAYLVIIYSRGSSAHPNFAIPVLVFLTAAMTQAYQQNCIPNFGLVYQQWLDSQGLTTFQGEIVEIIYHFIYVIPLAIFAALFIYFREHKILQKFDLLLTHTSWFLLLIIGVFLILLPEGLSSFILSLGALGLSLLTGWLTIRKSSRLER</sequence>
<feature type="transmembrane region" description="Helical" evidence="1">
    <location>
        <begin position="312"/>
        <end position="332"/>
    </location>
</feature>
<dbReference type="OrthoDB" id="9798180at2"/>
<dbReference type="Proteomes" id="UP000054736">
    <property type="component" value="Unassembled WGS sequence"/>
</dbReference>
<feature type="transmembrane region" description="Helical" evidence="1">
    <location>
        <begin position="265"/>
        <end position="282"/>
    </location>
</feature>
<organism evidence="2 3">
    <name type="scientific">Legionella drozanskii LLAP-1</name>
    <dbReference type="NCBI Taxonomy" id="1212489"/>
    <lineage>
        <taxon>Bacteria</taxon>
        <taxon>Pseudomonadati</taxon>
        <taxon>Pseudomonadota</taxon>
        <taxon>Gammaproteobacteria</taxon>
        <taxon>Legionellales</taxon>
        <taxon>Legionellaceae</taxon>
        <taxon>Legionella</taxon>
    </lineage>
</organism>
<feature type="transmembrane region" description="Helical" evidence="1">
    <location>
        <begin position="167"/>
        <end position="197"/>
    </location>
</feature>
<dbReference type="AlphaFoldDB" id="A0A0W0SPR0"/>
<gene>
    <name evidence="2" type="ORF">Ldro_2538</name>
</gene>
<protein>
    <recommendedName>
        <fullName evidence="4">Thioredoxin domain-containing protein</fullName>
    </recommendedName>
</protein>
<feature type="transmembrane region" description="Helical" evidence="1">
    <location>
        <begin position="369"/>
        <end position="388"/>
    </location>
</feature>
<keyword evidence="1" id="KW-0812">Transmembrane</keyword>
<evidence type="ECO:0008006" key="4">
    <source>
        <dbReference type="Google" id="ProtNLM"/>
    </source>
</evidence>
<dbReference type="RefSeq" id="WP_058496820.1">
    <property type="nucleotide sequence ID" value="NZ_CAAAIU010000008.1"/>
</dbReference>
<reference evidence="2 3" key="1">
    <citation type="submission" date="2015-11" db="EMBL/GenBank/DDBJ databases">
        <title>Genomic analysis of 38 Legionella species identifies large and diverse effector repertoires.</title>
        <authorList>
            <person name="Burstein D."/>
            <person name="Amaro F."/>
            <person name="Zusman T."/>
            <person name="Lifshitz Z."/>
            <person name="Cohen O."/>
            <person name="Gilbert J.A."/>
            <person name="Pupko T."/>
            <person name="Shuman H.A."/>
            <person name="Segal G."/>
        </authorList>
    </citation>
    <scope>NUCLEOTIDE SEQUENCE [LARGE SCALE GENOMIC DNA]</scope>
    <source>
        <strain evidence="2 3">ATCC 700990</strain>
    </source>
</reference>
<evidence type="ECO:0000256" key="1">
    <source>
        <dbReference type="SAM" id="Phobius"/>
    </source>
</evidence>
<dbReference type="PATRIC" id="fig|1212489.4.peg.2675"/>
<feature type="transmembrane region" description="Helical" evidence="1">
    <location>
        <begin position="204"/>
        <end position="221"/>
    </location>
</feature>
<feature type="transmembrane region" description="Helical" evidence="1">
    <location>
        <begin position="344"/>
        <end position="363"/>
    </location>
</feature>
<evidence type="ECO:0000313" key="3">
    <source>
        <dbReference type="Proteomes" id="UP000054736"/>
    </source>
</evidence>
<dbReference type="InterPro" id="IPR036249">
    <property type="entry name" value="Thioredoxin-like_sf"/>
</dbReference>
<dbReference type="STRING" id="1212489.Ldro_2538"/>
<dbReference type="Gene3D" id="3.40.30.10">
    <property type="entry name" value="Glutaredoxin"/>
    <property type="match status" value="1"/>
</dbReference>
<dbReference type="EMBL" id="LNXY01000028">
    <property type="protein sequence ID" value="KTC85366.1"/>
    <property type="molecule type" value="Genomic_DNA"/>
</dbReference>
<proteinExistence type="predicted"/>
<comment type="caution">
    <text evidence="2">The sequence shown here is derived from an EMBL/GenBank/DDBJ whole genome shotgun (WGS) entry which is preliminary data.</text>
</comment>
<evidence type="ECO:0000313" key="2">
    <source>
        <dbReference type="EMBL" id="KTC85366.1"/>
    </source>
</evidence>
<feature type="transmembrane region" description="Helical" evidence="1">
    <location>
        <begin position="227"/>
        <end position="253"/>
    </location>
</feature>
<name>A0A0W0SPR0_9GAMM</name>